<dbReference type="AlphaFoldDB" id="G5IBQ4"/>
<evidence type="ECO:0000313" key="5">
    <source>
        <dbReference type="Proteomes" id="UP000005384"/>
    </source>
</evidence>
<feature type="transmembrane region" description="Helical" evidence="2">
    <location>
        <begin position="250"/>
        <end position="271"/>
    </location>
</feature>
<dbReference type="Pfam" id="PF01381">
    <property type="entry name" value="HTH_3"/>
    <property type="match status" value="1"/>
</dbReference>
<feature type="transmembrane region" description="Helical" evidence="2">
    <location>
        <begin position="104"/>
        <end position="127"/>
    </location>
</feature>
<gene>
    <name evidence="4" type="ORF">HMPREF9473_00931</name>
</gene>
<feature type="transmembrane region" description="Helical" evidence="2">
    <location>
        <begin position="186"/>
        <end position="209"/>
    </location>
</feature>
<dbReference type="PROSITE" id="PS50943">
    <property type="entry name" value="HTH_CROC1"/>
    <property type="match status" value="1"/>
</dbReference>
<dbReference type="SUPFAM" id="SSF47413">
    <property type="entry name" value="lambda repressor-like DNA-binding domains"/>
    <property type="match status" value="1"/>
</dbReference>
<feature type="transmembrane region" description="Helical" evidence="2">
    <location>
        <begin position="159"/>
        <end position="180"/>
    </location>
</feature>
<proteinExistence type="predicted"/>
<comment type="caution">
    <text evidence="4">The sequence shown here is derived from an EMBL/GenBank/DDBJ whole genome shotgun (WGS) entry which is preliminary data.</text>
</comment>
<evidence type="ECO:0000259" key="3">
    <source>
        <dbReference type="PROSITE" id="PS50943"/>
    </source>
</evidence>
<keyword evidence="2" id="KW-1133">Transmembrane helix</keyword>
<dbReference type="PANTHER" id="PTHR46558:SF11">
    <property type="entry name" value="HTH-TYPE TRANSCRIPTIONAL REGULATOR XRE"/>
    <property type="match status" value="1"/>
</dbReference>
<dbReference type="SMART" id="SM00530">
    <property type="entry name" value="HTH_XRE"/>
    <property type="match status" value="1"/>
</dbReference>
<dbReference type="RefSeq" id="WP_006778917.1">
    <property type="nucleotide sequence ID" value="NZ_CP040506.1"/>
</dbReference>
<dbReference type="OrthoDB" id="9813152at2"/>
<reference evidence="4 5" key="1">
    <citation type="submission" date="2011-08" db="EMBL/GenBank/DDBJ databases">
        <title>The Genome Sequence of Clostridium hathewayi WAL-18680.</title>
        <authorList>
            <consortium name="The Broad Institute Genome Sequencing Platform"/>
            <person name="Earl A."/>
            <person name="Ward D."/>
            <person name="Feldgarden M."/>
            <person name="Gevers D."/>
            <person name="Finegold S.M."/>
            <person name="Summanen P.H."/>
            <person name="Molitoris D.R."/>
            <person name="Song M."/>
            <person name="Daigneault M."/>
            <person name="Allen-Vercoe E."/>
            <person name="Young S.K."/>
            <person name="Zeng Q."/>
            <person name="Gargeya S."/>
            <person name="Fitzgerald M."/>
            <person name="Haas B."/>
            <person name="Abouelleil A."/>
            <person name="Alvarado L."/>
            <person name="Arachchi H.M."/>
            <person name="Berlin A."/>
            <person name="Brown A."/>
            <person name="Chapman S.B."/>
            <person name="Chen Z."/>
            <person name="Dunbar C."/>
            <person name="Freedman E."/>
            <person name="Gearin G."/>
            <person name="Gellesch M."/>
            <person name="Goldberg J."/>
            <person name="Griggs A."/>
            <person name="Gujja S."/>
            <person name="Heiman D."/>
            <person name="Howarth C."/>
            <person name="Larson L."/>
            <person name="Lui A."/>
            <person name="MacDonald P.J.P."/>
            <person name="Montmayeur A."/>
            <person name="Murphy C."/>
            <person name="Neiman D."/>
            <person name="Pearson M."/>
            <person name="Priest M."/>
            <person name="Roberts A."/>
            <person name="Saif S."/>
            <person name="Shea T."/>
            <person name="Shenoy N."/>
            <person name="Sisk P."/>
            <person name="Stolte C."/>
            <person name="Sykes S."/>
            <person name="Wortman J."/>
            <person name="Nusbaum C."/>
            <person name="Birren B."/>
        </authorList>
    </citation>
    <scope>NUCLEOTIDE SEQUENCE [LARGE SCALE GENOMIC DNA]</scope>
    <source>
        <strain evidence="4 5">WAL-18680</strain>
    </source>
</reference>
<evidence type="ECO:0000256" key="1">
    <source>
        <dbReference type="ARBA" id="ARBA00023125"/>
    </source>
</evidence>
<feature type="transmembrane region" description="Helical" evidence="2">
    <location>
        <begin position="133"/>
        <end position="152"/>
    </location>
</feature>
<dbReference type="Gene3D" id="1.10.260.40">
    <property type="entry name" value="lambda repressor-like DNA-binding domains"/>
    <property type="match status" value="1"/>
</dbReference>
<dbReference type="EMBL" id="ADLN01000008">
    <property type="protein sequence ID" value="EHI61117.1"/>
    <property type="molecule type" value="Genomic_DNA"/>
</dbReference>
<protein>
    <recommendedName>
        <fullName evidence="3">HTH cro/C1-type domain-containing protein</fullName>
    </recommendedName>
</protein>
<dbReference type="PATRIC" id="fig|742737.3.peg.930"/>
<evidence type="ECO:0000313" key="4">
    <source>
        <dbReference type="EMBL" id="EHI61117.1"/>
    </source>
</evidence>
<dbReference type="HOGENOM" id="CLU_066192_2_0_9"/>
<dbReference type="InterPro" id="IPR010982">
    <property type="entry name" value="Lambda_DNA-bd_dom_sf"/>
</dbReference>
<dbReference type="Proteomes" id="UP000005384">
    <property type="component" value="Unassembled WGS sequence"/>
</dbReference>
<dbReference type="PANTHER" id="PTHR46558">
    <property type="entry name" value="TRACRIPTIONAL REGULATORY PROTEIN-RELATED-RELATED"/>
    <property type="match status" value="1"/>
</dbReference>
<name>G5IBQ4_9FIRM</name>
<feature type="domain" description="HTH cro/C1-type" evidence="3">
    <location>
        <begin position="10"/>
        <end position="64"/>
    </location>
</feature>
<keyword evidence="2" id="KW-0812">Transmembrane</keyword>
<evidence type="ECO:0000256" key="2">
    <source>
        <dbReference type="SAM" id="Phobius"/>
    </source>
</evidence>
<sequence length="280" mass="30698">MDHEKMGQFIAQLRKANHMTQRELAGKLNITDKAVSKWERGLSCPDITLLGPLAEALGVTTGELLNGEKCGELMAPAEADVRVDQALEYADKTAKGRVQSLQKLCGILFSVSLLLGAAVCAVCDVAIAGGFTWSWYPIWSIVFGWAVLFPVIRFGAKGVWGSLASLSVLLIPFLYVIGRLTGQVKLMMAIGVPSALIALAYLWIAVVVFKVWRNRMLLVGAVFLLMAVPVELLVNWNVARVLAEPASDRWDILSMVLMGVFGLCLLMVDIWRHKKPSDSR</sequence>
<keyword evidence="1" id="KW-0238">DNA-binding</keyword>
<dbReference type="CDD" id="cd00093">
    <property type="entry name" value="HTH_XRE"/>
    <property type="match status" value="1"/>
</dbReference>
<organism evidence="4 5">
    <name type="scientific">Hungatella hathewayi WAL-18680</name>
    <dbReference type="NCBI Taxonomy" id="742737"/>
    <lineage>
        <taxon>Bacteria</taxon>
        <taxon>Bacillati</taxon>
        <taxon>Bacillota</taxon>
        <taxon>Clostridia</taxon>
        <taxon>Lachnospirales</taxon>
        <taxon>Lachnospiraceae</taxon>
        <taxon>Hungatella</taxon>
    </lineage>
</organism>
<keyword evidence="2" id="KW-0472">Membrane</keyword>
<feature type="transmembrane region" description="Helical" evidence="2">
    <location>
        <begin position="216"/>
        <end position="238"/>
    </location>
</feature>
<keyword evidence="5" id="KW-1185">Reference proteome</keyword>
<dbReference type="GO" id="GO:0003677">
    <property type="term" value="F:DNA binding"/>
    <property type="evidence" value="ECO:0007669"/>
    <property type="project" value="UniProtKB-KW"/>
</dbReference>
<dbReference type="InterPro" id="IPR001387">
    <property type="entry name" value="Cro/C1-type_HTH"/>
</dbReference>
<accession>G5IBQ4</accession>